<sequence length="97" mass="10519">MTNVDRTGWGPLESLATGRPIIPTGGISVADSQLMSELSLVNYEIAQYILDYCKADDYRTGGFSVEQEWSLAHLVSAAADAIEARARRREAEGDGRG</sequence>
<name>A0A4V6PVU4_LABRH</name>
<protein>
    <submittedName>
        <fullName evidence="1">Uncharacterized protein</fullName>
    </submittedName>
</protein>
<comment type="caution">
    <text evidence="1">The sequence shown here is derived from an EMBL/GenBank/DDBJ whole genome shotgun (WGS) entry which is preliminary data.</text>
</comment>
<dbReference type="AlphaFoldDB" id="A0A4V6PVU4"/>
<accession>A0A4V6PVU4</accession>
<keyword evidence="2" id="KW-1185">Reference proteome</keyword>
<dbReference type="EMBL" id="SNXZ01000003">
    <property type="protein sequence ID" value="TDP97938.1"/>
    <property type="molecule type" value="Genomic_DNA"/>
</dbReference>
<dbReference type="RefSeq" id="WP_133851070.1">
    <property type="nucleotide sequence ID" value="NZ_SNXZ01000003.1"/>
</dbReference>
<reference evidence="1 2" key="1">
    <citation type="submission" date="2019-03" db="EMBL/GenBank/DDBJ databases">
        <title>Genomic Encyclopedia of Type Strains, Phase IV (KMG-IV): sequencing the most valuable type-strain genomes for metagenomic binning, comparative biology and taxonomic classification.</title>
        <authorList>
            <person name="Goeker M."/>
        </authorList>
    </citation>
    <scope>NUCLEOTIDE SEQUENCE [LARGE SCALE GENOMIC DNA]</scope>
    <source>
        <strain evidence="1 2">DSM 45361</strain>
    </source>
</reference>
<gene>
    <name evidence="1" type="ORF">EV186_103918</name>
</gene>
<evidence type="ECO:0000313" key="2">
    <source>
        <dbReference type="Proteomes" id="UP000295444"/>
    </source>
</evidence>
<evidence type="ECO:0000313" key="1">
    <source>
        <dbReference type="EMBL" id="TDP97938.1"/>
    </source>
</evidence>
<dbReference type="Proteomes" id="UP000295444">
    <property type="component" value="Unassembled WGS sequence"/>
</dbReference>
<organism evidence="1 2">
    <name type="scientific">Labedaea rhizosphaerae</name>
    <dbReference type="NCBI Taxonomy" id="598644"/>
    <lineage>
        <taxon>Bacteria</taxon>
        <taxon>Bacillati</taxon>
        <taxon>Actinomycetota</taxon>
        <taxon>Actinomycetes</taxon>
        <taxon>Pseudonocardiales</taxon>
        <taxon>Pseudonocardiaceae</taxon>
        <taxon>Labedaea</taxon>
    </lineage>
</organism>
<proteinExistence type="predicted"/>